<dbReference type="EMBL" id="KN818233">
    <property type="protein sequence ID" value="KIL67070.1"/>
    <property type="molecule type" value="Genomic_DNA"/>
</dbReference>
<gene>
    <name evidence="1" type="ORF">M378DRAFT_1025705</name>
</gene>
<reference evidence="1 2" key="1">
    <citation type="submission" date="2014-04" db="EMBL/GenBank/DDBJ databases">
        <title>Evolutionary Origins and Diversification of the Mycorrhizal Mutualists.</title>
        <authorList>
            <consortium name="DOE Joint Genome Institute"/>
            <consortium name="Mycorrhizal Genomics Consortium"/>
            <person name="Kohler A."/>
            <person name="Kuo A."/>
            <person name="Nagy L.G."/>
            <person name="Floudas D."/>
            <person name="Copeland A."/>
            <person name="Barry K.W."/>
            <person name="Cichocki N."/>
            <person name="Veneault-Fourrey C."/>
            <person name="LaButti K."/>
            <person name="Lindquist E.A."/>
            <person name="Lipzen A."/>
            <person name="Lundell T."/>
            <person name="Morin E."/>
            <person name="Murat C."/>
            <person name="Riley R."/>
            <person name="Ohm R."/>
            <person name="Sun H."/>
            <person name="Tunlid A."/>
            <person name="Henrissat B."/>
            <person name="Grigoriev I.V."/>
            <person name="Hibbett D.S."/>
            <person name="Martin F."/>
        </authorList>
    </citation>
    <scope>NUCLEOTIDE SEQUENCE [LARGE SCALE GENOMIC DNA]</scope>
    <source>
        <strain evidence="1 2">Koide BX008</strain>
    </source>
</reference>
<protein>
    <submittedName>
        <fullName evidence="1">Uncharacterized protein</fullName>
    </submittedName>
</protein>
<sequence>MAAKSDDLVWEFGSQFGPMAEGSYPNGLVRSSSLQTLLRLSLDHMEQWFNQKHYISTHNTTPNQYLKGFVSPYTYFPEKKSPISLTRANNP</sequence>
<dbReference type="Proteomes" id="UP000054549">
    <property type="component" value="Unassembled WGS sequence"/>
</dbReference>
<accession>A0A0C2SUJ5</accession>
<dbReference type="InParanoid" id="A0A0C2SUJ5"/>
<dbReference type="AlphaFoldDB" id="A0A0C2SUJ5"/>
<keyword evidence="2" id="KW-1185">Reference proteome</keyword>
<evidence type="ECO:0000313" key="2">
    <source>
        <dbReference type="Proteomes" id="UP000054549"/>
    </source>
</evidence>
<proteinExistence type="predicted"/>
<evidence type="ECO:0000313" key="1">
    <source>
        <dbReference type="EMBL" id="KIL67070.1"/>
    </source>
</evidence>
<organism evidence="1 2">
    <name type="scientific">Amanita muscaria (strain Koide BX008)</name>
    <dbReference type="NCBI Taxonomy" id="946122"/>
    <lineage>
        <taxon>Eukaryota</taxon>
        <taxon>Fungi</taxon>
        <taxon>Dikarya</taxon>
        <taxon>Basidiomycota</taxon>
        <taxon>Agaricomycotina</taxon>
        <taxon>Agaricomycetes</taxon>
        <taxon>Agaricomycetidae</taxon>
        <taxon>Agaricales</taxon>
        <taxon>Pluteineae</taxon>
        <taxon>Amanitaceae</taxon>
        <taxon>Amanita</taxon>
    </lineage>
</organism>
<name>A0A0C2SUJ5_AMAMK</name>
<dbReference type="HOGENOM" id="CLU_2426536_0_0_1"/>